<name>A0A918F911_AGRME</name>
<dbReference type="AlphaFoldDB" id="A0A918F911"/>
<evidence type="ECO:0000256" key="1">
    <source>
        <dbReference type="SAM" id="MobiDB-lite"/>
    </source>
</evidence>
<reference evidence="2" key="2">
    <citation type="submission" date="2020-09" db="EMBL/GenBank/DDBJ databases">
        <authorList>
            <person name="Sun Q."/>
            <person name="Ohkuma M."/>
        </authorList>
    </citation>
    <scope>NUCLEOTIDE SEQUENCE</scope>
    <source>
        <strain evidence="2">JCM 3346</strain>
    </source>
</reference>
<gene>
    <name evidence="2" type="ORF">GCM10010196_00420</name>
</gene>
<organism evidence="2 3">
    <name type="scientific">Agromyces mediolanus</name>
    <name type="common">Corynebacterium mediolanum</name>
    <dbReference type="NCBI Taxonomy" id="41986"/>
    <lineage>
        <taxon>Bacteria</taxon>
        <taxon>Bacillati</taxon>
        <taxon>Actinomycetota</taxon>
        <taxon>Actinomycetes</taxon>
        <taxon>Micrococcales</taxon>
        <taxon>Microbacteriaceae</taxon>
        <taxon>Agromyces</taxon>
    </lineage>
</organism>
<reference evidence="2" key="1">
    <citation type="journal article" date="2014" name="Int. J. Syst. Evol. Microbiol.">
        <title>Complete genome sequence of Corynebacterium casei LMG S-19264T (=DSM 44701T), isolated from a smear-ripened cheese.</title>
        <authorList>
            <consortium name="US DOE Joint Genome Institute (JGI-PGF)"/>
            <person name="Walter F."/>
            <person name="Albersmeier A."/>
            <person name="Kalinowski J."/>
            <person name="Ruckert C."/>
        </authorList>
    </citation>
    <scope>NUCLEOTIDE SEQUENCE</scope>
    <source>
        <strain evidence="2">JCM 3346</strain>
    </source>
</reference>
<feature type="region of interest" description="Disordered" evidence="1">
    <location>
        <begin position="23"/>
        <end position="43"/>
    </location>
</feature>
<protein>
    <submittedName>
        <fullName evidence="2">Uncharacterized protein</fullName>
    </submittedName>
</protein>
<evidence type="ECO:0000313" key="2">
    <source>
        <dbReference type="EMBL" id="GGR11941.1"/>
    </source>
</evidence>
<dbReference type="EMBL" id="BMRJ01000001">
    <property type="protein sequence ID" value="GGR11941.1"/>
    <property type="molecule type" value="Genomic_DNA"/>
</dbReference>
<evidence type="ECO:0000313" key="3">
    <source>
        <dbReference type="Proteomes" id="UP000610303"/>
    </source>
</evidence>
<accession>A0A918F911</accession>
<proteinExistence type="predicted"/>
<sequence length="90" mass="9363">MTDASLPVLRAAVDGPVVLVRTSAEAAPSPEEPDAPAPEPGPWTLQLGWAPGVGAARWHTPEEISDAALAVLHDGAGRTLGELRPWADRP</sequence>
<keyword evidence="3" id="KW-1185">Reference proteome</keyword>
<dbReference type="Proteomes" id="UP000610303">
    <property type="component" value="Unassembled WGS sequence"/>
</dbReference>
<comment type="caution">
    <text evidence="2">The sequence shown here is derived from an EMBL/GenBank/DDBJ whole genome shotgun (WGS) entry which is preliminary data.</text>
</comment>